<evidence type="ECO:0000313" key="2">
    <source>
        <dbReference type="EMBL" id="AAX44665.1"/>
    </source>
</evidence>
<evidence type="ECO:0000313" key="3">
    <source>
        <dbReference type="Proteomes" id="UP000000991"/>
    </source>
</evidence>
<dbReference type="EMBL" id="AY939844">
    <property type="protein sequence ID" value="AAX44665.1"/>
    <property type="molecule type" value="Genomic_DNA"/>
</dbReference>
<dbReference type="KEGG" id="vg:3294356"/>
<organism evidence="2 3">
    <name type="scientific">Prochlorococcus phage P-SSM2</name>
    <dbReference type="NCBI Taxonomy" id="268746"/>
    <lineage>
        <taxon>Viruses</taxon>
        <taxon>Duplodnaviria</taxon>
        <taxon>Heunggongvirae</taxon>
        <taxon>Uroviricota</taxon>
        <taxon>Caudoviricetes</taxon>
        <taxon>Pantevenvirales</taxon>
        <taxon>Kyanoviridae</taxon>
        <taxon>Salacisavirus</taxon>
        <taxon>Salacisavirus pssm2</taxon>
    </lineage>
</organism>
<feature type="transmembrane region" description="Helical" evidence="1">
    <location>
        <begin position="6"/>
        <end position="27"/>
    </location>
</feature>
<keyword evidence="1" id="KW-0812">Transmembrane</keyword>
<organismHost>
    <name type="scientific">Prochlorococcus</name>
    <dbReference type="NCBI Taxonomy" id="1218"/>
</organismHost>
<keyword evidence="1" id="KW-0472">Membrane</keyword>
<dbReference type="Proteomes" id="UP000000991">
    <property type="component" value="Segment"/>
</dbReference>
<gene>
    <name evidence="2" type="ORF">PSSM2_288</name>
</gene>
<accession>Q58M67</accession>
<keyword evidence="3" id="KW-1185">Reference proteome</keyword>
<dbReference type="GeneID" id="3294356"/>
<protein>
    <submittedName>
        <fullName evidence="2">Uncharacterized protein</fullName>
    </submittedName>
</protein>
<sequence length="28" mass="3101">MTPMEITGIIAAAFVITAFQFRLFGLLK</sequence>
<keyword evidence="1" id="KW-1133">Transmembrane helix</keyword>
<reference evidence="2 3" key="1">
    <citation type="journal article" date="2005" name="PLoS Biol.">
        <title>Three Prochlorococcus cyanophage genomes: signature features and ecological interpretations.</title>
        <authorList>
            <person name="Sullivan M.B."/>
            <person name="Coleman M.L."/>
            <person name="Weigele P."/>
            <person name="Rohwer F."/>
            <person name="Chisholm S.W."/>
        </authorList>
    </citation>
    <scope>NUCLEOTIDE SEQUENCE</scope>
</reference>
<dbReference type="RefSeq" id="YP_214519.1">
    <property type="nucleotide sequence ID" value="NC_006883.2"/>
</dbReference>
<evidence type="ECO:0000256" key="1">
    <source>
        <dbReference type="SAM" id="Phobius"/>
    </source>
</evidence>
<proteinExistence type="predicted"/>
<reference evidence="2 3" key="2">
    <citation type="journal article" date="2010" name="Environ. Microbiol.">
        <title>Genomic analysis of oceanic cyanobacterial myoviruses compared with T4-like myoviruses from diverse hosts and environments.</title>
        <authorList>
            <person name="Sullivan M.B."/>
            <person name="Huang K.H."/>
            <person name="Ignacio-Espinoza J.C."/>
            <person name="Berlin A.M."/>
            <person name="Kelly L."/>
            <person name="Weigele P.R."/>
            <person name="DeFrancesco A.S."/>
            <person name="Kern S.E."/>
            <person name="Thompson L.R."/>
            <person name="Young S."/>
            <person name="Yandava C."/>
            <person name="Fu R."/>
            <person name="Krastins B."/>
            <person name="Chase M."/>
            <person name="Sarracino D."/>
            <person name="Osburne M.S."/>
            <person name="Henn M.R."/>
            <person name="Chisholm S.W."/>
        </authorList>
    </citation>
    <scope>NUCLEOTIDE SEQUENCE [LARGE SCALE GENOMIC DNA]</scope>
</reference>
<name>Q58M67_BPPRM</name>